<dbReference type="STRING" id="418495.SAMN05216215_1004197"/>
<evidence type="ECO:0000313" key="1">
    <source>
        <dbReference type="EMBL" id="SDW63263.1"/>
    </source>
</evidence>
<dbReference type="CDD" id="cd00093">
    <property type="entry name" value="HTH_XRE"/>
    <property type="match status" value="1"/>
</dbReference>
<gene>
    <name evidence="1" type="ORF">SAMN05216215_1004197</name>
</gene>
<reference evidence="2" key="1">
    <citation type="submission" date="2016-10" db="EMBL/GenBank/DDBJ databases">
        <authorList>
            <person name="Varghese N."/>
            <person name="Submissions S."/>
        </authorList>
    </citation>
    <scope>NUCLEOTIDE SEQUENCE [LARGE SCALE GENOMIC DNA]</scope>
    <source>
        <strain evidence="2">CGMCC 4.3530</strain>
    </source>
</reference>
<accession>A0A1H2V4N7</accession>
<proteinExistence type="predicted"/>
<name>A0A1H2V4N7_9PSEU</name>
<dbReference type="InterPro" id="IPR010982">
    <property type="entry name" value="Lambda_DNA-bd_dom_sf"/>
</dbReference>
<dbReference type="SUPFAM" id="SSF47413">
    <property type="entry name" value="lambda repressor-like DNA-binding domains"/>
    <property type="match status" value="1"/>
</dbReference>
<keyword evidence="2" id="KW-1185">Reference proteome</keyword>
<dbReference type="EMBL" id="FNOK01000004">
    <property type="protein sequence ID" value="SDW63263.1"/>
    <property type="molecule type" value="Genomic_DNA"/>
</dbReference>
<sequence>MLNERLRDALLRNGITPEQVAEATEVDPKTVERWITKARPPYRKHRHVVAAMVRESETYLWPDAESAPVRQFEAALPVASACG</sequence>
<protein>
    <recommendedName>
        <fullName evidence="3">HTH cro/C1-type domain-containing protein</fullName>
    </recommendedName>
</protein>
<evidence type="ECO:0008006" key="3">
    <source>
        <dbReference type="Google" id="ProtNLM"/>
    </source>
</evidence>
<dbReference type="Proteomes" id="UP000199529">
    <property type="component" value="Unassembled WGS sequence"/>
</dbReference>
<dbReference type="GO" id="GO:0003677">
    <property type="term" value="F:DNA binding"/>
    <property type="evidence" value="ECO:0007669"/>
    <property type="project" value="InterPro"/>
</dbReference>
<dbReference type="InterPro" id="IPR001387">
    <property type="entry name" value="Cro/C1-type_HTH"/>
</dbReference>
<evidence type="ECO:0000313" key="2">
    <source>
        <dbReference type="Proteomes" id="UP000199529"/>
    </source>
</evidence>
<dbReference type="AlphaFoldDB" id="A0A1H2V4N7"/>
<organism evidence="1 2">
    <name type="scientific">Saccharopolyspora shandongensis</name>
    <dbReference type="NCBI Taxonomy" id="418495"/>
    <lineage>
        <taxon>Bacteria</taxon>
        <taxon>Bacillati</taxon>
        <taxon>Actinomycetota</taxon>
        <taxon>Actinomycetes</taxon>
        <taxon>Pseudonocardiales</taxon>
        <taxon>Pseudonocardiaceae</taxon>
        <taxon>Saccharopolyspora</taxon>
    </lineage>
</organism>
<dbReference type="Gene3D" id="1.10.260.40">
    <property type="entry name" value="lambda repressor-like DNA-binding domains"/>
    <property type="match status" value="1"/>
</dbReference>